<evidence type="ECO:0000256" key="11">
    <source>
        <dbReference type="ARBA" id="ARBA00041766"/>
    </source>
</evidence>
<evidence type="ECO:0000256" key="8">
    <source>
        <dbReference type="ARBA" id="ARBA00023004"/>
    </source>
</evidence>
<dbReference type="GO" id="GO:0046872">
    <property type="term" value="F:metal ion binding"/>
    <property type="evidence" value="ECO:0007669"/>
    <property type="project" value="UniProtKB-KW"/>
</dbReference>
<comment type="catalytic activity">
    <reaction evidence="12">
        <text>L-serine = pyruvate + NH4(+)</text>
        <dbReference type="Rhea" id="RHEA:19169"/>
        <dbReference type="ChEBI" id="CHEBI:15361"/>
        <dbReference type="ChEBI" id="CHEBI:28938"/>
        <dbReference type="ChEBI" id="CHEBI:33384"/>
        <dbReference type="EC" id="4.3.1.17"/>
    </reaction>
</comment>
<dbReference type="GO" id="GO:0003941">
    <property type="term" value="F:L-serine ammonia-lyase activity"/>
    <property type="evidence" value="ECO:0007669"/>
    <property type="project" value="UniProtKB-EC"/>
</dbReference>
<sequence length="506" mass="53153">MPPIVGCAGSPWHAAIPRLAFRLKFVAMLASSLSVFDVIQVGVGPSASHTVGPMRAGADFVALLLDSGQPFRRLEVELQGSLGATGRGHLSDGAVLGGLSGFVPATVQPGAVARLLDAVTPEGALVLPGGLTVPFCFKRDLLYRPQTIAPFHANSLVIRAYDDAQVTFSKRYYSTGGGFVTRDEADFGEPGELTSLDEGTAAADVPYPYNSMDDLLQLAQSEGKSLGDLVRANELSRMTKTELGQGLDNLRKMMNKCIDNGCTSTETILPGGLSVPRRAHRLFLHLRARDGKPGTPAIWRSFAQDPMRAMDWVNLWALSVNEENAAGGMVVRAPTNGSAGIVAAVGRYLQWFCPEVEQKCGSAQRDYLTVAGAVGGIIKTNASVAGAEVGCQGEVGSAAAMAAGGLAAALGGSPHQIENAAEIAMEHHLGLTCDPIGGLVQVPCIERNAIAAIKAINAARMSLWGDGTHRVSFDEVIETMHQTGLDMNSKYKETATGGLAVNVVEC</sequence>
<dbReference type="AlphaFoldDB" id="A0A2X3ANG2"/>
<gene>
    <name evidence="15" type="primary">sdaB</name>
    <name evidence="15" type="ORF">NCTC11820_00847</name>
</gene>
<feature type="domain" description="Serine dehydratase beta chain" evidence="14">
    <location>
        <begin position="34"/>
        <end position="184"/>
    </location>
</feature>
<evidence type="ECO:0000256" key="5">
    <source>
        <dbReference type="ARBA" id="ARBA00022432"/>
    </source>
</evidence>
<name>A0A2X3ANG2_9ACTO</name>
<dbReference type="Pfam" id="PF03315">
    <property type="entry name" value="SDH_beta"/>
    <property type="match status" value="1"/>
</dbReference>
<comment type="similarity">
    <text evidence="3">Belongs to the iron-sulfur dependent L-serine dehydratase family.</text>
</comment>
<evidence type="ECO:0000313" key="16">
    <source>
        <dbReference type="Proteomes" id="UP000250245"/>
    </source>
</evidence>
<keyword evidence="7" id="KW-0479">Metal-binding</keyword>
<keyword evidence="9" id="KW-0411">Iron-sulfur</keyword>
<dbReference type="InterPro" id="IPR005130">
    <property type="entry name" value="Ser_deHydtase-like_asu"/>
</dbReference>
<dbReference type="GO" id="GO:0006094">
    <property type="term" value="P:gluconeogenesis"/>
    <property type="evidence" value="ECO:0007669"/>
    <property type="project" value="UniProtKB-KW"/>
</dbReference>
<evidence type="ECO:0000256" key="3">
    <source>
        <dbReference type="ARBA" id="ARBA00008636"/>
    </source>
</evidence>
<accession>A0A2X3ANG2</accession>
<keyword evidence="6" id="KW-0004">4Fe-4S</keyword>
<keyword evidence="10 15" id="KW-0456">Lyase</keyword>
<dbReference type="InterPro" id="IPR004644">
    <property type="entry name" value="Fe-S_L-Ser_mono"/>
</dbReference>
<dbReference type="SUPFAM" id="SSF143548">
    <property type="entry name" value="Serine metabolism enzymes domain"/>
    <property type="match status" value="1"/>
</dbReference>
<evidence type="ECO:0000256" key="1">
    <source>
        <dbReference type="ARBA" id="ARBA00001966"/>
    </source>
</evidence>
<dbReference type="Proteomes" id="UP000250245">
    <property type="component" value="Unassembled WGS sequence"/>
</dbReference>
<dbReference type="PANTHER" id="PTHR30182:SF1">
    <property type="entry name" value="L-SERINE DEHYDRATASE 1"/>
    <property type="match status" value="1"/>
</dbReference>
<dbReference type="Gene3D" id="3.30.1330.90">
    <property type="entry name" value="D-3-phosphoglycerate dehydrogenase, domain 3"/>
    <property type="match status" value="1"/>
</dbReference>
<organism evidence="15 16">
    <name type="scientific">Mobiluncus curtisii</name>
    <dbReference type="NCBI Taxonomy" id="2051"/>
    <lineage>
        <taxon>Bacteria</taxon>
        <taxon>Bacillati</taxon>
        <taxon>Actinomycetota</taxon>
        <taxon>Actinomycetes</taxon>
        <taxon>Actinomycetales</taxon>
        <taxon>Actinomycetaceae</taxon>
        <taxon>Mobiluncus</taxon>
    </lineage>
</organism>
<evidence type="ECO:0000256" key="4">
    <source>
        <dbReference type="ARBA" id="ARBA00012093"/>
    </source>
</evidence>
<dbReference type="InterPro" id="IPR051318">
    <property type="entry name" value="Fe-S_L-Ser"/>
</dbReference>
<evidence type="ECO:0000256" key="6">
    <source>
        <dbReference type="ARBA" id="ARBA00022485"/>
    </source>
</evidence>
<dbReference type="InterPro" id="IPR029009">
    <property type="entry name" value="ASB_dom_sf"/>
</dbReference>
<evidence type="ECO:0000313" key="15">
    <source>
        <dbReference type="EMBL" id="SQB64499.1"/>
    </source>
</evidence>
<evidence type="ECO:0000256" key="9">
    <source>
        <dbReference type="ARBA" id="ARBA00023014"/>
    </source>
</evidence>
<evidence type="ECO:0000259" key="14">
    <source>
        <dbReference type="Pfam" id="PF03315"/>
    </source>
</evidence>
<evidence type="ECO:0000256" key="2">
    <source>
        <dbReference type="ARBA" id="ARBA00004742"/>
    </source>
</evidence>
<feature type="domain" description="Serine dehydratase-like alpha subunit" evidence="13">
    <location>
        <begin position="223"/>
        <end position="500"/>
    </location>
</feature>
<dbReference type="GO" id="GO:0051539">
    <property type="term" value="F:4 iron, 4 sulfur cluster binding"/>
    <property type="evidence" value="ECO:0007669"/>
    <property type="project" value="UniProtKB-KW"/>
</dbReference>
<dbReference type="InterPro" id="IPR005131">
    <property type="entry name" value="Ser_deHydtase_bsu"/>
</dbReference>
<dbReference type="NCBIfam" id="TIGR00720">
    <property type="entry name" value="sda_mono"/>
    <property type="match status" value="1"/>
</dbReference>
<evidence type="ECO:0000259" key="13">
    <source>
        <dbReference type="Pfam" id="PF03313"/>
    </source>
</evidence>
<proteinExistence type="inferred from homology"/>
<dbReference type="EC" id="4.3.1.17" evidence="4"/>
<dbReference type="Pfam" id="PF03313">
    <property type="entry name" value="SDH_alpha"/>
    <property type="match status" value="1"/>
</dbReference>
<reference evidence="15 16" key="1">
    <citation type="submission" date="2018-06" db="EMBL/GenBank/DDBJ databases">
        <authorList>
            <consortium name="Pathogen Informatics"/>
            <person name="Doyle S."/>
        </authorList>
    </citation>
    <scope>NUCLEOTIDE SEQUENCE [LARGE SCALE GENOMIC DNA]</scope>
    <source>
        <strain evidence="15 16">NCTC11820</strain>
    </source>
</reference>
<comment type="pathway">
    <text evidence="2">Carbohydrate biosynthesis; gluconeogenesis.</text>
</comment>
<protein>
    <recommendedName>
        <fullName evidence="4">L-serine ammonia-lyase</fullName>
        <ecNumber evidence="4">4.3.1.17</ecNumber>
    </recommendedName>
    <alternativeName>
        <fullName evidence="11">L-serine deaminase</fullName>
    </alternativeName>
</protein>
<keyword evidence="5" id="KW-0312">Gluconeogenesis</keyword>
<keyword evidence="8" id="KW-0408">Iron</keyword>
<dbReference type="PANTHER" id="PTHR30182">
    <property type="entry name" value="L-SERINE DEHYDRATASE"/>
    <property type="match status" value="1"/>
</dbReference>
<evidence type="ECO:0000256" key="10">
    <source>
        <dbReference type="ARBA" id="ARBA00023239"/>
    </source>
</evidence>
<comment type="cofactor">
    <cofactor evidence="1">
        <name>[4Fe-4S] cluster</name>
        <dbReference type="ChEBI" id="CHEBI:49883"/>
    </cofactor>
</comment>
<dbReference type="EMBL" id="UASJ01000001">
    <property type="protein sequence ID" value="SQB64499.1"/>
    <property type="molecule type" value="Genomic_DNA"/>
</dbReference>
<evidence type="ECO:0000256" key="12">
    <source>
        <dbReference type="ARBA" id="ARBA00049406"/>
    </source>
</evidence>
<evidence type="ECO:0000256" key="7">
    <source>
        <dbReference type="ARBA" id="ARBA00022723"/>
    </source>
</evidence>